<feature type="compositionally biased region" description="Polar residues" evidence="1">
    <location>
        <begin position="268"/>
        <end position="282"/>
    </location>
</feature>
<evidence type="ECO:0000313" key="4">
    <source>
        <dbReference type="Proteomes" id="UP000182902"/>
    </source>
</evidence>
<reference evidence="3 4" key="1">
    <citation type="submission" date="2016-10" db="EMBL/GenBank/DDBJ databases">
        <authorList>
            <person name="de Groot N.N."/>
        </authorList>
    </citation>
    <scope>NUCLEOTIDE SEQUENCE [LARGE SCALE GENOMIC DNA]</scope>
    <source>
        <strain evidence="3 4">ICMP 14252</strain>
    </source>
</reference>
<evidence type="ECO:0000259" key="2">
    <source>
        <dbReference type="Pfam" id="PF13930"/>
    </source>
</evidence>
<proteinExistence type="predicted"/>
<keyword evidence="3" id="KW-0255">Endonuclease</keyword>
<dbReference type="RefSeq" id="WP_083269379.1">
    <property type="nucleotide sequence ID" value="NZ_FNOX01000009.1"/>
</dbReference>
<dbReference type="Gene3D" id="3.40.570.10">
    <property type="entry name" value="Extracellular Endonuclease, subunit A"/>
    <property type="match status" value="1"/>
</dbReference>
<feature type="compositionally biased region" description="Basic and acidic residues" evidence="1">
    <location>
        <begin position="199"/>
        <end position="224"/>
    </location>
</feature>
<keyword evidence="3" id="KW-0378">Hydrolase</keyword>
<dbReference type="CDD" id="cd20745">
    <property type="entry name" value="FIX_RhsA_AHH_HNH-like"/>
    <property type="match status" value="1"/>
</dbReference>
<dbReference type="InterPro" id="IPR044929">
    <property type="entry name" value="DNA/RNA_non-sp_Endonuclease_sf"/>
</dbReference>
<feature type="domain" description="Type VII secretion system protein EssD-like" evidence="2">
    <location>
        <begin position="246"/>
        <end position="366"/>
    </location>
</feature>
<dbReference type="EMBL" id="FNOX01000009">
    <property type="protein sequence ID" value="SDZ36596.1"/>
    <property type="molecule type" value="Genomic_DNA"/>
</dbReference>
<name>A0A1H3SF15_9PSED</name>
<evidence type="ECO:0000313" key="3">
    <source>
        <dbReference type="EMBL" id="SDZ36596.1"/>
    </source>
</evidence>
<sequence length="381" mass="41112">MAEPLEINVNKSFVPYGGKVFASFENGWGVTVQIYEEETLLTQQEMTYAEYVALQKEALPIPLPDYPDPRLNRSPGGTNTNGNTIGRVVGETAPAAVPAAQANPAIEAETDAEKGWWDSASPWVHGGLDGLGFVPGLGAIPDLINAGIYAAEGDAVNASLSAVAAIPFVGDAIKGGVLVGKGAHRLGSEAAQQATQRAIKESAERAEKEASERLSKNAAERHASEQPLAPKADNGAKIQPQRPTTHTKNGYTYQLDSHGRVTKVEGTLTLNKSQTRNQNAQKNAGGKDRLPDDQGGHFVGRRFDGPTDEMNHFAQNGNFNNSAYRKLENSWEKALKDNKDVRIEINPRYNGDSLRPDKVTVKQWIDGIPQDPITYANKYGG</sequence>
<dbReference type="InterPro" id="IPR044927">
    <property type="entry name" value="Endonuclea_NS_2"/>
</dbReference>
<accession>A0A1H3SF15</accession>
<feature type="compositionally biased region" description="Basic and acidic residues" evidence="1">
    <location>
        <begin position="285"/>
        <end position="296"/>
    </location>
</feature>
<dbReference type="AlphaFoldDB" id="A0A1H3SF15"/>
<dbReference type="Pfam" id="PF13930">
    <property type="entry name" value="Endonuclea_NS_2"/>
    <property type="match status" value="1"/>
</dbReference>
<organism evidence="3 4">
    <name type="scientific">Pseudomonas salomonii</name>
    <dbReference type="NCBI Taxonomy" id="191391"/>
    <lineage>
        <taxon>Bacteria</taxon>
        <taxon>Pseudomonadati</taxon>
        <taxon>Pseudomonadota</taxon>
        <taxon>Gammaproteobacteria</taxon>
        <taxon>Pseudomonadales</taxon>
        <taxon>Pseudomonadaceae</taxon>
        <taxon>Pseudomonas</taxon>
    </lineage>
</organism>
<dbReference type="GO" id="GO:0004519">
    <property type="term" value="F:endonuclease activity"/>
    <property type="evidence" value="ECO:0007669"/>
    <property type="project" value="UniProtKB-KW"/>
</dbReference>
<evidence type="ECO:0000256" key="1">
    <source>
        <dbReference type="SAM" id="MobiDB-lite"/>
    </source>
</evidence>
<feature type="compositionally biased region" description="Polar residues" evidence="1">
    <location>
        <begin position="241"/>
        <end position="255"/>
    </location>
</feature>
<protein>
    <submittedName>
        <fullName evidence="3">DNA/RNA non-specific endonuclease</fullName>
    </submittedName>
</protein>
<gene>
    <name evidence="3" type="ORF">SAMN05216247_109144</name>
</gene>
<dbReference type="Proteomes" id="UP000182902">
    <property type="component" value="Unassembled WGS sequence"/>
</dbReference>
<keyword evidence="3" id="KW-0540">Nuclease</keyword>
<feature type="region of interest" description="Disordered" evidence="1">
    <location>
        <begin position="199"/>
        <end position="296"/>
    </location>
</feature>